<accession>A0AAV4K960</accession>
<evidence type="ECO:0008006" key="5">
    <source>
        <dbReference type="Google" id="ProtNLM"/>
    </source>
</evidence>
<evidence type="ECO:0000313" key="4">
    <source>
        <dbReference type="Proteomes" id="UP000652720"/>
    </source>
</evidence>
<comment type="caution">
    <text evidence="1">The sequence shown here is derived from an EMBL/GenBank/DDBJ whole genome shotgun (WGS) entry which is preliminary data.</text>
</comment>
<dbReference type="GeneID" id="59164440"/>
<gene>
    <name evidence="2" type="ORF">GCM10008021_16650</name>
    <name evidence="1" type="ORF">GCM10010914_22410</name>
</gene>
<keyword evidence="3" id="KW-1185">Reference proteome</keyword>
<reference evidence="1" key="4">
    <citation type="submission" date="2023-08" db="EMBL/GenBank/DDBJ databases">
        <authorList>
            <person name="Sun Q."/>
            <person name="Zhou Y."/>
        </authorList>
    </citation>
    <scope>NUCLEOTIDE SEQUENCE</scope>
    <source>
        <strain evidence="2">CGMCC 1.8884</strain>
        <strain evidence="1">CGMCC 1.8885</strain>
    </source>
</reference>
<organism evidence="1 4">
    <name type="scientific">Deinococcus wulumuqiensis</name>
    <dbReference type="NCBI Taxonomy" id="980427"/>
    <lineage>
        <taxon>Bacteria</taxon>
        <taxon>Thermotogati</taxon>
        <taxon>Deinococcota</taxon>
        <taxon>Deinococci</taxon>
        <taxon>Deinococcales</taxon>
        <taxon>Deinococcaceae</taxon>
        <taxon>Deinococcus</taxon>
    </lineage>
</organism>
<evidence type="ECO:0000313" key="1">
    <source>
        <dbReference type="EMBL" id="GGI87456.1"/>
    </source>
</evidence>
<dbReference type="Proteomes" id="UP000630135">
    <property type="component" value="Unassembled WGS sequence"/>
</dbReference>
<reference evidence="1" key="2">
    <citation type="journal article" date="2014" name="Int. J. Syst. Evol. Microbiol.">
        <title>Complete genome sequence of Corynebacterium casei LMG S-19264T (=DSM 44701T), isolated from a smear-ripened cheese.</title>
        <authorList>
            <consortium name="US DOE Joint Genome Institute (JGI-PGF)"/>
            <person name="Walter F."/>
            <person name="Albersmeier A."/>
            <person name="Kalinowski J."/>
            <person name="Ruckert C."/>
        </authorList>
    </citation>
    <scope>NUCLEOTIDE SEQUENCE</scope>
    <source>
        <strain evidence="1">CGMCC 1.8885</strain>
    </source>
</reference>
<reference evidence="3" key="3">
    <citation type="journal article" date="2019" name="Int. J. Syst. Evol. Microbiol.">
        <title>The Global Catalogue of Microorganisms (GCM) 10K type strain sequencing project: providing services to taxonomists for standard genome sequencing and annotation.</title>
        <authorList>
            <consortium name="The Broad Institute Genomics Platform"/>
            <consortium name="The Broad Institute Genome Sequencing Center for Infectious Disease"/>
            <person name="Wu L."/>
            <person name="Ma J."/>
        </authorList>
    </citation>
    <scope>NUCLEOTIDE SEQUENCE [LARGE SCALE GENOMIC DNA]</scope>
    <source>
        <strain evidence="3">CGMCC 1.8884</strain>
    </source>
</reference>
<dbReference type="EMBL" id="BMLZ01000018">
    <property type="protein sequence ID" value="GGP30014.1"/>
    <property type="molecule type" value="Genomic_DNA"/>
</dbReference>
<dbReference type="RefSeq" id="WP_017869962.1">
    <property type="nucleotide sequence ID" value="NZ_BMLZ01000018.1"/>
</dbReference>
<proteinExistence type="predicted"/>
<dbReference type="Proteomes" id="UP000652720">
    <property type="component" value="Unassembled WGS sequence"/>
</dbReference>
<reference evidence="2" key="1">
    <citation type="journal article" date="2014" name="Int. J. Syst. Evol. Microbiol.">
        <title>Complete genome of a new Firmicutes species belonging to the dominant human colonic microbiota ('Ruminococcus bicirculans') reveals two chromosomes and a selective capacity to utilize plant glucans.</title>
        <authorList>
            <consortium name="NISC Comparative Sequencing Program"/>
            <person name="Wegmann U."/>
            <person name="Louis P."/>
            <person name="Goesmann A."/>
            <person name="Henrissat B."/>
            <person name="Duncan S.H."/>
            <person name="Flint H.J."/>
        </authorList>
    </citation>
    <scope>NUCLEOTIDE SEQUENCE</scope>
    <source>
        <strain evidence="2">CGMCC 1.8884</strain>
    </source>
</reference>
<sequence length="135" mass="15485">MSRIPPIKPGLVLWDTATEQFGMVIKRYYHLQHQQEVVEILWQSGEESGMFLSWFKDDGCEIDFAGRLKLESTSRFANGKNYRWLAVYNNGFQAVTLSVLQSIRHDHELATAPAAEKHLAAWKAKFAHKVPQVEP</sequence>
<name>A0AAV4K960_9DEIO</name>
<dbReference type="AlphaFoldDB" id="A0AAV4K960"/>
<dbReference type="EMBL" id="BMMA01000022">
    <property type="protein sequence ID" value="GGI87456.1"/>
    <property type="molecule type" value="Genomic_DNA"/>
</dbReference>
<evidence type="ECO:0000313" key="2">
    <source>
        <dbReference type="EMBL" id="GGP30014.1"/>
    </source>
</evidence>
<protein>
    <recommendedName>
        <fullName evidence="5">SRPBCC domain-containing protein</fullName>
    </recommendedName>
</protein>
<evidence type="ECO:0000313" key="3">
    <source>
        <dbReference type="Proteomes" id="UP000630135"/>
    </source>
</evidence>